<dbReference type="InterPro" id="IPR011993">
    <property type="entry name" value="PH-like_dom_sf"/>
</dbReference>
<feature type="domain" description="Ras-GAP" evidence="4">
    <location>
        <begin position="1141"/>
        <end position="1336"/>
    </location>
</feature>
<protein>
    <submittedName>
        <fullName evidence="6">Neurofibromin</fullName>
    </submittedName>
</protein>
<evidence type="ECO:0000256" key="3">
    <source>
        <dbReference type="SAM" id="MobiDB-lite"/>
    </source>
</evidence>
<organism evidence="6 7">
    <name type="scientific">Dufourea novaeangliae</name>
    <name type="common">Sweat bee</name>
    <dbReference type="NCBI Taxonomy" id="178035"/>
    <lineage>
        <taxon>Eukaryota</taxon>
        <taxon>Metazoa</taxon>
        <taxon>Ecdysozoa</taxon>
        <taxon>Arthropoda</taxon>
        <taxon>Hexapoda</taxon>
        <taxon>Insecta</taxon>
        <taxon>Pterygota</taxon>
        <taxon>Neoptera</taxon>
        <taxon>Endopterygota</taxon>
        <taxon>Hymenoptera</taxon>
        <taxon>Apocrita</taxon>
        <taxon>Aculeata</taxon>
        <taxon>Apoidea</taxon>
        <taxon>Anthophila</taxon>
        <taxon>Halictidae</taxon>
        <taxon>Rophitinae</taxon>
        <taxon>Dufourea</taxon>
    </lineage>
</organism>
<dbReference type="PANTHER" id="PTHR10194">
    <property type="entry name" value="RAS GTPASE-ACTIVATING PROTEINS"/>
    <property type="match status" value="1"/>
</dbReference>
<dbReference type="SMART" id="SM00323">
    <property type="entry name" value="RasGAP"/>
    <property type="match status" value="1"/>
</dbReference>
<dbReference type="InterPro" id="IPR039360">
    <property type="entry name" value="Ras_GTPase"/>
</dbReference>
<name>A0A154PSJ8_DUFNO</name>
<keyword evidence="2" id="KW-0597">Phosphoprotein</keyword>
<dbReference type="InterPro" id="IPR036865">
    <property type="entry name" value="CRAL-TRIO_dom_sf"/>
</dbReference>
<dbReference type="InterPro" id="IPR054071">
    <property type="entry name" value="PH_NF1"/>
</dbReference>
<dbReference type="SMART" id="SM00516">
    <property type="entry name" value="SEC14"/>
    <property type="match status" value="1"/>
</dbReference>
<feature type="region of interest" description="Disordered" evidence="3">
    <location>
        <begin position="760"/>
        <end position="779"/>
    </location>
</feature>
<feature type="region of interest" description="Disordered" evidence="3">
    <location>
        <begin position="2566"/>
        <end position="2655"/>
    </location>
</feature>
<feature type="compositionally biased region" description="Basic and acidic residues" evidence="3">
    <location>
        <begin position="2398"/>
        <end position="2410"/>
    </location>
</feature>
<feature type="compositionally biased region" description="Basic and acidic residues" evidence="3">
    <location>
        <begin position="2624"/>
        <end position="2636"/>
    </location>
</feature>
<dbReference type="GO" id="GO:0005096">
    <property type="term" value="F:GTPase activator activity"/>
    <property type="evidence" value="ECO:0007669"/>
    <property type="project" value="UniProtKB-KW"/>
</dbReference>
<feature type="region of interest" description="Disordered" evidence="3">
    <location>
        <begin position="2395"/>
        <end position="2414"/>
    </location>
</feature>
<dbReference type="PANTHER" id="PTHR10194:SF142">
    <property type="entry name" value="NEUROFIBROMIN"/>
    <property type="match status" value="1"/>
</dbReference>
<dbReference type="CDD" id="cd00170">
    <property type="entry name" value="SEC14"/>
    <property type="match status" value="1"/>
</dbReference>
<evidence type="ECO:0000313" key="6">
    <source>
        <dbReference type="EMBL" id="KZC14889.1"/>
    </source>
</evidence>
<evidence type="ECO:0000259" key="4">
    <source>
        <dbReference type="PROSITE" id="PS50018"/>
    </source>
</evidence>
<dbReference type="InterPro" id="IPR001936">
    <property type="entry name" value="RasGAP_dom"/>
</dbReference>
<dbReference type="InterPro" id="IPR008936">
    <property type="entry name" value="Rho_GTPase_activation_prot"/>
</dbReference>
<dbReference type="SUPFAM" id="SSF48371">
    <property type="entry name" value="ARM repeat"/>
    <property type="match status" value="2"/>
</dbReference>
<evidence type="ECO:0000313" key="7">
    <source>
        <dbReference type="Proteomes" id="UP000076502"/>
    </source>
</evidence>
<evidence type="ECO:0000259" key="5">
    <source>
        <dbReference type="PROSITE" id="PS50191"/>
    </source>
</evidence>
<keyword evidence="7" id="KW-1185">Reference proteome</keyword>
<dbReference type="Pfam" id="PF21877">
    <property type="entry name" value="PH_NF1"/>
    <property type="match status" value="1"/>
</dbReference>
<proteinExistence type="predicted"/>
<dbReference type="SUPFAM" id="SSF52087">
    <property type="entry name" value="CRAL/TRIO domain"/>
    <property type="match status" value="1"/>
</dbReference>
<accession>A0A154PSJ8</accession>
<dbReference type="InterPro" id="IPR001251">
    <property type="entry name" value="CRAL-TRIO_dom"/>
</dbReference>
<sequence>MVPCVGGQRIFHSTDQDRHCYESIIIVLDTLEKCLANQPKDTAKFDEAMNVKFLLREICQFIDVPNDSPQNTHLKNLASKVLFALSLNFFIAVFNRISYRLQELAKCGDENADYSDIELIQHINVDVSRLTKLLNETIQKFKQLKKSAHIVLMNSLEKAIWNWMDTYPHEFADLQKKPNENLGKACEELFDILDTFVDNKKGRAAAVWPLQIMLLILSPKVLEEIVNADSCVPCSPKHSKKKQFIDSVKRGLGMHGSSSRQLVEAAAVTCIKLCKASTYINTHDSNNVIFTLVKHIMNDLMALLFNPGKLFSRGQSYVAQDIDLMIDCFVSCFRIKPHNNEVLKVCLNLNFPSTYQFVLVSSLYKIITQPRLSWWPQIDLLYSRSTELRNMFTDVLNKVTQNYISHTPLRMIQSLTLKGKEQSKYRDRGEEISSYRNLLLWMVKLIHADPMLLLHNQGKAGHEIQSSTLELINGLVSLVHQPTMPDIAYEAMEALLVLHHPDKIKAWNPEAPINTFWDVSSQVLFSISQKLIQHQIVNYTCILKWLREILICRNAFLAQHKDYANVGSQIAICKQAHIKMEVVFFMYLWSINMEAVLVSMSCFALLCEEAEIRCGSDDVAVTCLLHNYHLYLELAQASTVLITASGESKICYHDYNHERAALQKRIMALLRKIKHCVNGVQPAWEETFRNWEVTSRQLVNYPKSKIEDGQMEFHRSTGKRRASHQNSEHELEEQINEWANMTGFLCALGGVCLQKRSTNRPLLGMPPNPESKKNSTKQEHCLSNPSQEVQYCTQFVFHLLRLLICNNEKFGNQIQKHVKELVGHEMSPALYPILFDQIKSIVEKFFNQEGQVVVMDVNTQFIEHIIFIMKNILDSKTEQPSEYLGMTSIEGMMLAIVRYVRHLDMTTIHSVHIKTKLCQLVEAMMKRRDDLAFRQEMKFRNKLVEYLTDWVMGATHQITPSTSGDLTVYTRDLDQACMEAVGALLRGLPLQPEESDRGDLMEAKSQLFLKYFTLFMNLLNDCNEAAAEEKELVSQQPRLTSGKLSTLRNATIQAMSNLLSANIDSGLMHSLSLGYNPDLQTRAAFMEVLTKILQQGTEFDTLAETVLADRFEQLVQLVTMISDKGELPIAMALANVVTTNQMDELARVFVTLFDAKHLLSPLLWNMFYREVEVSDCMQTLFRGNSLGSKIMAFCFKIYGASYLQNLLEPLITPLLDDPTTGFEVDSARIDTNEDIEQNGRNLIALTQKVFDAIVSSADRFPPQLRSMCHCLYQVLSKRFPQCPQNNIGAVGTVIFLRFINPAIVSPQEMGIVNQPVPPQVKRGLMLMSKILQIASDCETVDQASHPMSFVSDANVLALHRLLWNHQERIGDYLSSSRDDKAVGRRPFDKMATLLAYLGPPEHKPIDSHLLFSSSYARWSSIDMSSTNFEEIMVKHNMHEKEEFKSIKNLNIFYQAGTSKQGYPVFYYIARRYKIGDTDGDLLIYHVILTLKPFCHAPFELVVDFTHTCSDNRFRTEFLQKWLCVLPEVTYEKIHAAYIYNCNSWVREYIKHHDRILAPLKNNKKVIFLDGPGRLNDVIDIDQQKLPGTTLSLDEDLKVFSSALKLSHKETKVSVKVGPTAIQITSAERCKVLSHSVLLNDVYYASEIEKVCLLDDNQFTLTISNDTCPLSFIHNDRDSIVQAIIHIRNRWVLSQPESVSVHPKIRPKHVPGTLLNMALLNLGSSDPNLRTAAYNQLCALTATFDLKIEGQLLETSGLCIPSNNTIFIKHLSETLAAKDPHLTLEFLEECIQGFRLSSIELKHLCLEYMTPWLNNLVRFYKPNDGGGKRQRQVTKILEKLITLTIEEVEMYPSIQAKIWSTIGRLPDLIDTVLDNFIQRSVSFGLGSPTVEIMADTAVALASGNVQLVATKVIGRLCRVVDKTCTSPTPLLEQHTRWDDIAILARYLLMLSFNNCLDVGKHLPYLFHTVTFLVCSGSLSMRASTHGLVINSIHSLCTCSSPSFSEDTYRILRMSLDEFSLPKFYLLFGISKVKSAAGTAFRSSYRHSNEKWISNERSVAGTHDKERLSLTSLEIITDALLEIMEACMRDIPQCDWLKTWTSLARNFAFCFNPALQPRALIVFGCISKSIIDQDMKQLLRILVKALESFNDITLLEAIIMCLTRLQPLLRPESPIHRYLFWVATSVLQLDEASLYACGLALLEQNLHTLESQGNFDDKRLEHVMMSTREPLEWHFKQLDQAVGLSFKSNFHFALVGHLLKGYRHPTPTTVTRTARVLTMLLGIVAKPFRRDKFEVTPESVAYLAALVSVSEEVRSRCHIRHSVGKNAESDSTDCLDNLLSHNTDASCATSSNPTNRRQKSWDLLDQSALTQARQQKQYSTHQTGRILFKTQRSFSVPSAKETKSTEEAESKNRSARVSVSNENNVLLDPEVLTDFSTQTLVLTVLVTLVKNSTDENEQRILYEYLAEASVVFPKVFPVIHNLLDAKINSVLSTSHDQGILNSVRAIIQNMIACEDTSQQQLHYLQSCGFGGLWRFAGPYTNSNCTAKSAKLFVNCLEAMVETCLPIDETEGSSSNEVPPEKNKRADTQASEVTSKSKSSTYWNDRTSARTVPERTDESFRSTATVIHRDRSTDSKGDISLDSMSQGENTSSSSSSQP</sequence>
<dbReference type="STRING" id="178035.A0A154PSJ8"/>
<dbReference type="Gene3D" id="3.40.525.10">
    <property type="entry name" value="CRAL-TRIO lipid binding domain"/>
    <property type="match status" value="1"/>
</dbReference>
<gene>
    <name evidence="6" type="ORF">WN55_07750</name>
</gene>
<dbReference type="Pfam" id="PF00616">
    <property type="entry name" value="RasGAP"/>
    <property type="match status" value="1"/>
</dbReference>
<dbReference type="PROSITE" id="PS50191">
    <property type="entry name" value="CRAL_TRIO"/>
    <property type="match status" value="1"/>
</dbReference>
<dbReference type="InterPro" id="IPR016024">
    <property type="entry name" value="ARM-type_fold"/>
</dbReference>
<feature type="compositionally biased region" description="Polar residues" evidence="3">
    <location>
        <begin position="2585"/>
        <end position="2607"/>
    </location>
</feature>
<dbReference type="SUPFAM" id="SSF48350">
    <property type="entry name" value="GTPase activation domain, GAP"/>
    <property type="match status" value="1"/>
</dbReference>
<dbReference type="EMBL" id="KQ435144">
    <property type="protein sequence ID" value="KZC14889.1"/>
    <property type="molecule type" value="Genomic_DNA"/>
</dbReference>
<reference evidence="6 7" key="1">
    <citation type="submission" date="2015-07" db="EMBL/GenBank/DDBJ databases">
        <title>The genome of Dufourea novaeangliae.</title>
        <authorList>
            <person name="Pan H."/>
            <person name="Kapheim K."/>
        </authorList>
    </citation>
    <scope>NUCLEOTIDE SEQUENCE [LARGE SCALE GENOMIC DNA]</scope>
    <source>
        <strain evidence="6">0120121106</strain>
        <tissue evidence="6">Whole body</tissue>
    </source>
</reference>
<evidence type="ECO:0000256" key="1">
    <source>
        <dbReference type="ARBA" id="ARBA00022468"/>
    </source>
</evidence>
<keyword evidence="1" id="KW-0343">GTPase activation</keyword>
<dbReference type="FunFam" id="1.10.506.10:FF:000015">
    <property type="entry name" value="Neurofibromin isoform 1"/>
    <property type="match status" value="1"/>
</dbReference>
<dbReference type="Gene3D" id="2.30.29.30">
    <property type="entry name" value="Pleckstrin-homology domain (PH domain)/Phosphotyrosine-binding domain (PTB)"/>
    <property type="match status" value="1"/>
</dbReference>
<dbReference type="PROSITE" id="PS50018">
    <property type="entry name" value="RAS_GTPASE_ACTIV_2"/>
    <property type="match status" value="1"/>
</dbReference>
<dbReference type="Pfam" id="PF13716">
    <property type="entry name" value="CRAL_TRIO_2"/>
    <property type="match status" value="1"/>
</dbReference>
<dbReference type="CDD" id="cd05130">
    <property type="entry name" value="RasGAP_Neurofibromin"/>
    <property type="match status" value="1"/>
</dbReference>
<evidence type="ECO:0000256" key="2">
    <source>
        <dbReference type="ARBA" id="ARBA00022553"/>
    </source>
</evidence>
<dbReference type="OrthoDB" id="28245at2759"/>
<dbReference type="CDD" id="cd13313">
    <property type="entry name" value="PH_NF1"/>
    <property type="match status" value="1"/>
</dbReference>
<feature type="compositionally biased region" description="Basic and acidic residues" evidence="3">
    <location>
        <begin position="770"/>
        <end position="779"/>
    </location>
</feature>
<dbReference type="Gene3D" id="1.10.506.10">
    <property type="entry name" value="GTPase Activation - p120gap, domain 1"/>
    <property type="match status" value="2"/>
</dbReference>
<dbReference type="Proteomes" id="UP000076502">
    <property type="component" value="Unassembled WGS sequence"/>
</dbReference>
<feature type="domain" description="CRAL-TRIO" evidence="5">
    <location>
        <begin position="1439"/>
        <end position="1597"/>
    </location>
</feature>